<evidence type="ECO:0000313" key="1">
    <source>
        <dbReference type="EMBL" id="AEL25945.1"/>
    </source>
</evidence>
<organism evidence="1 2">
    <name type="scientific">Cyclobacterium marinum (strain ATCC 25205 / DSM 745 / LMG 13164 / NCIMB 1802)</name>
    <name type="common">Flectobacillus marinus</name>
    <dbReference type="NCBI Taxonomy" id="880070"/>
    <lineage>
        <taxon>Bacteria</taxon>
        <taxon>Pseudomonadati</taxon>
        <taxon>Bacteroidota</taxon>
        <taxon>Cytophagia</taxon>
        <taxon>Cytophagales</taxon>
        <taxon>Cyclobacteriaceae</taxon>
        <taxon>Cyclobacterium</taxon>
    </lineage>
</organism>
<reference evidence="2" key="1">
    <citation type="submission" date="2011-07" db="EMBL/GenBank/DDBJ databases">
        <title>The complete genome of Cyclobacterium marinum DSM 745.</title>
        <authorList>
            <person name="Lucas S."/>
            <person name="Han J."/>
            <person name="Lapidus A."/>
            <person name="Bruce D."/>
            <person name="Goodwin L."/>
            <person name="Pitluck S."/>
            <person name="Peters L."/>
            <person name="Kyrpides N."/>
            <person name="Mavromatis K."/>
            <person name="Ivanova N."/>
            <person name="Ovchinnikova G."/>
            <person name="Chertkov O."/>
            <person name="Detter J.C."/>
            <person name="Tapia R."/>
            <person name="Han C."/>
            <person name="Land M."/>
            <person name="Hauser L."/>
            <person name="Markowitz V."/>
            <person name="Cheng J.-F."/>
            <person name="Hugenholtz P."/>
            <person name="Woyke T."/>
            <person name="Wu D."/>
            <person name="Tindall B."/>
            <person name="Schuetze A."/>
            <person name="Brambilla E."/>
            <person name="Klenk H.-P."/>
            <person name="Eisen J.A."/>
        </authorList>
    </citation>
    <scope>NUCLEOTIDE SEQUENCE [LARGE SCALE GENOMIC DNA]</scope>
    <source>
        <strain evidence="2">ATCC 25205 / DSM 745 / LMG 13164 / NCIMB 1802</strain>
    </source>
</reference>
<name>G0J3X1_CYCMS</name>
<evidence type="ECO:0000313" key="2">
    <source>
        <dbReference type="Proteomes" id="UP000001635"/>
    </source>
</evidence>
<dbReference type="KEGG" id="cmr:Cycma_2200"/>
<dbReference type="EMBL" id="CP002955">
    <property type="protein sequence ID" value="AEL25945.1"/>
    <property type="molecule type" value="Genomic_DNA"/>
</dbReference>
<dbReference type="AlphaFoldDB" id="G0J3X1"/>
<accession>G0J3X1</accession>
<dbReference type="HOGENOM" id="CLU_3342810_0_0_10"/>
<keyword evidence="2" id="KW-1185">Reference proteome</keyword>
<gene>
    <name evidence="1" type="ordered locus">Cycma_2200</name>
</gene>
<dbReference type="Proteomes" id="UP000001635">
    <property type="component" value="Chromosome"/>
</dbReference>
<sequence length="37" mass="4015">MIEKEPDLSGSFFVSSLGLLGMAAQKLIFTVNGEDLR</sequence>
<protein>
    <submittedName>
        <fullName evidence="1">Uncharacterized protein</fullName>
    </submittedName>
</protein>
<proteinExistence type="predicted"/>